<reference evidence="1" key="1">
    <citation type="journal article" date="2021" name="IMA Fungus">
        <title>Genomic characterization of three marine fungi, including Emericellopsis atlantica sp. nov. with signatures of a generalist lifestyle and marine biomass degradation.</title>
        <authorList>
            <person name="Hagestad O.C."/>
            <person name="Hou L."/>
            <person name="Andersen J.H."/>
            <person name="Hansen E.H."/>
            <person name="Altermark B."/>
            <person name="Li C."/>
            <person name="Kuhnert E."/>
            <person name="Cox R.J."/>
            <person name="Crous P.W."/>
            <person name="Spatafora J.W."/>
            <person name="Lail K."/>
            <person name="Amirebrahimi M."/>
            <person name="Lipzen A."/>
            <person name="Pangilinan J."/>
            <person name="Andreopoulos W."/>
            <person name="Hayes R.D."/>
            <person name="Ng V."/>
            <person name="Grigoriev I.V."/>
            <person name="Jackson S.A."/>
            <person name="Sutton T.D.S."/>
            <person name="Dobson A.D.W."/>
            <person name="Rama T."/>
        </authorList>
    </citation>
    <scope>NUCLEOTIDE SEQUENCE</scope>
    <source>
        <strain evidence="1">TRa018bII</strain>
    </source>
</reference>
<organism evidence="1 2">
    <name type="scientific">Amylocarpus encephaloides</name>
    <dbReference type="NCBI Taxonomy" id="45428"/>
    <lineage>
        <taxon>Eukaryota</taxon>
        <taxon>Fungi</taxon>
        <taxon>Dikarya</taxon>
        <taxon>Ascomycota</taxon>
        <taxon>Pezizomycotina</taxon>
        <taxon>Leotiomycetes</taxon>
        <taxon>Helotiales</taxon>
        <taxon>Helotiales incertae sedis</taxon>
        <taxon>Amylocarpus</taxon>
    </lineage>
</organism>
<dbReference type="AlphaFoldDB" id="A0A9P8C302"/>
<evidence type="ECO:0000313" key="1">
    <source>
        <dbReference type="EMBL" id="KAG9230491.1"/>
    </source>
</evidence>
<dbReference type="OrthoDB" id="3558293at2759"/>
<dbReference type="Proteomes" id="UP000824998">
    <property type="component" value="Unassembled WGS sequence"/>
</dbReference>
<name>A0A9P8C302_9HELO</name>
<keyword evidence="2" id="KW-1185">Reference proteome</keyword>
<protein>
    <submittedName>
        <fullName evidence="1">Uncharacterized protein</fullName>
    </submittedName>
</protein>
<evidence type="ECO:0000313" key="2">
    <source>
        <dbReference type="Proteomes" id="UP000824998"/>
    </source>
</evidence>
<sequence>MREAREEVSECTRTLTTPSSLVEASLTRAINQNGPAIIDFDEEALQLLVIERDALATAWSLLKEDLVEEGKDDSIMGPAPETFESVIATAADAKTEMNSRKRLGGGQPRDYYDKLCQKAHQHKSVFSIFPNTDKYASASVNYIQISEGLSKAFDEITELVDFAKRRD</sequence>
<proteinExistence type="predicted"/>
<gene>
    <name evidence="1" type="ORF">BJ875DRAFT_520064</name>
</gene>
<comment type="caution">
    <text evidence="1">The sequence shown here is derived from an EMBL/GenBank/DDBJ whole genome shotgun (WGS) entry which is preliminary data.</text>
</comment>
<accession>A0A9P8C302</accession>
<dbReference type="EMBL" id="MU251668">
    <property type="protein sequence ID" value="KAG9230491.1"/>
    <property type="molecule type" value="Genomic_DNA"/>
</dbReference>